<keyword evidence="4" id="KW-1185">Reference proteome</keyword>
<dbReference type="PANTHER" id="PTHR48050:SF13">
    <property type="entry name" value="STEROL 3-BETA-GLUCOSYLTRANSFERASE UGT80A2"/>
    <property type="match status" value="1"/>
</dbReference>
<dbReference type="PANTHER" id="PTHR48050">
    <property type="entry name" value="STEROL 3-BETA-GLUCOSYLTRANSFERASE"/>
    <property type="match status" value="1"/>
</dbReference>
<dbReference type="GO" id="GO:0033072">
    <property type="term" value="P:vancomycin biosynthetic process"/>
    <property type="evidence" value="ECO:0007669"/>
    <property type="project" value="UniProtKB-ARBA"/>
</dbReference>
<reference evidence="3 4" key="1">
    <citation type="journal article" date="2018" name="Front. Microbiol.">
        <title>Hydrolytic Capabilities as a Key to Environmental Success: Chitinolytic and Cellulolytic Acidobacteria From Acidic Sub-arctic Soils and Boreal Peatlands.</title>
        <authorList>
            <person name="Belova S.E."/>
            <person name="Ravin N.V."/>
            <person name="Pankratov T.A."/>
            <person name="Rakitin A.L."/>
            <person name="Ivanova A.A."/>
            <person name="Beletsky A.V."/>
            <person name="Mardanov A.V."/>
            <person name="Sinninghe Damste J.S."/>
            <person name="Dedysh S.N."/>
        </authorList>
    </citation>
    <scope>NUCLEOTIDE SEQUENCE [LARGE SCALE GENOMIC DNA]</scope>
    <source>
        <strain evidence="3 4">SBC82</strain>
    </source>
</reference>
<dbReference type="CDD" id="cd03784">
    <property type="entry name" value="GT1_Gtf-like"/>
    <property type="match status" value="1"/>
</dbReference>
<keyword evidence="3" id="KW-0808">Transferase</keyword>
<dbReference type="GO" id="GO:0005975">
    <property type="term" value="P:carbohydrate metabolic process"/>
    <property type="evidence" value="ECO:0007669"/>
    <property type="project" value="InterPro"/>
</dbReference>
<evidence type="ECO:0000259" key="2">
    <source>
        <dbReference type="Pfam" id="PF06722"/>
    </source>
</evidence>
<name>A0A2Z5FUF4_9BACT</name>
<dbReference type="OrthoDB" id="9805366at2"/>
<dbReference type="Pfam" id="PF03033">
    <property type="entry name" value="Glyco_transf_28"/>
    <property type="match status" value="1"/>
</dbReference>
<dbReference type="InterPro" id="IPR002213">
    <property type="entry name" value="UDP_glucos_trans"/>
</dbReference>
<feature type="domain" description="Glycosyltransferase family 28 N-terminal" evidence="1">
    <location>
        <begin position="3"/>
        <end position="127"/>
    </location>
</feature>
<sequence length="435" mass="47741">MRIVFTTFGTFGDVNPLIALALEMRSRGHDPVLAVPEMFRSKIEPLGIGFHRIRPDQDPHDSRLVAMIYDIKKGTERGLREFLFPAIRQSYEDLMAAVMADGGADLLVSGELAYAGPIVAEMTRIPWASYVLAPFSFFSAYDPPVLPPYPTLAKMQALVPGMGHLIARFARYVTREWSEPVYELREQLGLSPGSDPIFDAKFSSQLVLALFSSVLGEPQPDWPSCTRTCGFVYYDGDAGKVDLAPELEAFLQAGPPPLVFTLGSAAVLDAGDFYEQSALAAEKLNQRAVLLVGNDARNLPHHKVPDSICVTQYAPYSRLFPRASLIIHQGGVGTTAQALRAGKPMLLMPYSHDQPDNARRVRRLGVAKVIQRHRYQAEAAANLIRDMLAEPKYRERAAALGLQLQKENGVHAAADALEALASSIKPARSFQASQP</sequence>
<gene>
    <name evidence="3" type="ORF">ACPOL_1011</name>
</gene>
<accession>A0A2Z5FUF4</accession>
<proteinExistence type="predicted"/>
<evidence type="ECO:0000313" key="4">
    <source>
        <dbReference type="Proteomes" id="UP000253606"/>
    </source>
</evidence>
<dbReference type="GO" id="GO:0008194">
    <property type="term" value="F:UDP-glycosyltransferase activity"/>
    <property type="evidence" value="ECO:0007669"/>
    <property type="project" value="InterPro"/>
</dbReference>
<dbReference type="KEGG" id="abas:ACPOL_1011"/>
<evidence type="ECO:0000313" key="3">
    <source>
        <dbReference type="EMBL" id="AXC10362.1"/>
    </source>
</evidence>
<feature type="domain" description="Erythromycin biosynthesis protein CIII-like C-terminal" evidence="2">
    <location>
        <begin position="295"/>
        <end position="400"/>
    </location>
</feature>
<dbReference type="EMBL" id="CP030840">
    <property type="protein sequence ID" value="AXC10362.1"/>
    <property type="molecule type" value="Genomic_DNA"/>
</dbReference>
<dbReference type="InterPro" id="IPR050426">
    <property type="entry name" value="Glycosyltransferase_28"/>
</dbReference>
<dbReference type="Proteomes" id="UP000253606">
    <property type="component" value="Chromosome"/>
</dbReference>
<organism evidence="3 4">
    <name type="scientific">Acidisarcina polymorpha</name>
    <dbReference type="NCBI Taxonomy" id="2211140"/>
    <lineage>
        <taxon>Bacteria</taxon>
        <taxon>Pseudomonadati</taxon>
        <taxon>Acidobacteriota</taxon>
        <taxon>Terriglobia</taxon>
        <taxon>Terriglobales</taxon>
        <taxon>Acidobacteriaceae</taxon>
        <taxon>Acidisarcina</taxon>
    </lineage>
</organism>
<dbReference type="RefSeq" id="WP_114206015.1">
    <property type="nucleotide sequence ID" value="NZ_CP030840.1"/>
</dbReference>
<dbReference type="SUPFAM" id="SSF53756">
    <property type="entry name" value="UDP-Glycosyltransferase/glycogen phosphorylase"/>
    <property type="match status" value="1"/>
</dbReference>
<evidence type="ECO:0000259" key="1">
    <source>
        <dbReference type="Pfam" id="PF03033"/>
    </source>
</evidence>
<protein>
    <submittedName>
        <fullName evidence="3">Putative glucosyltransferase</fullName>
    </submittedName>
</protein>
<dbReference type="Pfam" id="PF06722">
    <property type="entry name" value="EryCIII-like_C"/>
    <property type="match status" value="1"/>
</dbReference>
<dbReference type="Gene3D" id="3.40.50.2000">
    <property type="entry name" value="Glycogen Phosphorylase B"/>
    <property type="match status" value="2"/>
</dbReference>
<dbReference type="GO" id="GO:0016758">
    <property type="term" value="F:hexosyltransferase activity"/>
    <property type="evidence" value="ECO:0007669"/>
    <property type="project" value="InterPro"/>
</dbReference>
<dbReference type="InterPro" id="IPR004276">
    <property type="entry name" value="GlycoTrans_28_N"/>
</dbReference>
<dbReference type="InterPro" id="IPR010610">
    <property type="entry name" value="EryCIII-like_C"/>
</dbReference>
<dbReference type="AlphaFoldDB" id="A0A2Z5FUF4"/>